<dbReference type="STRING" id="56730.IE4872_CH00373"/>
<dbReference type="Gene3D" id="3.40.190.290">
    <property type="match status" value="1"/>
</dbReference>
<reference evidence="3 4" key="1">
    <citation type="submission" date="2016-09" db="EMBL/GenBank/DDBJ databases">
        <title>The complete genome sequences of Rhizobium gallicum, symbiovars gallicum and phaseoli, symbionts associated to common bean (Phaseolus vulgaris).</title>
        <authorList>
            <person name="Bustos P."/>
            <person name="Santamaria R.I."/>
            <person name="Perez-Carrascal O.M."/>
            <person name="Juarez S."/>
            <person name="Lozano L."/>
            <person name="Martinez-Flores I."/>
            <person name="Martinez-Romero E."/>
            <person name="Cevallos M."/>
            <person name="Romero D."/>
            <person name="Davila G."/>
            <person name="Gonzalez V."/>
        </authorList>
    </citation>
    <scope>NUCLEOTIDE SEQUENCE [LARGE SCALE GENOMIC DNA]</scope>
    <source>
        <strain evidence="3 4">IE4872</strain>
    </source>
</reference>
<dbReference type="Proteomes" id="UP000184749">
    <property type="component" value="Chromosome"/>
</dbReference>
<evidence type="ECO:0000313" key="3">
    <source>
        <dbReference type="EMBL" id="APO66040.1"/>
    </source>
</evidence>
<dbReference type="InterPro" id="IPR005119">
    <property type="entry name" value="LysR_subst-bd"/>
</dbReference>
<feature type="domain" description="LysR substrate-binding" evidence="2">
    <location>
        <begin position="85"/>
        <end position="212"/>
    </location>
</feature>
<proteinExistence type="inferred from homology"/>
<protein>
    <submittedName>
        <fullName evidence="3">LysR family transcriptional regulator protein</fullName>
    </submittedName>
</protein>
<accession>A0A1L5NDR4</accession>
<name>A0A1L5NDR4_9HYPH</name>
<dbReference type="PANTHER" id="PTHR30537">
    <property type="entry name" value="HTH-TYPE TRANSCRIPTIONAL REGULATOR"/>
    <property type="match status" value="1"/>
</dbReference>
<dbReference type="SUPFAM" id="SSF53850">
    <property type="entry name" value="Periplasmic binding protein-like II"/>
    <property type="match status" value="1"/>
</dbReference>
<dbReference type="PANTHER" id="PTHR30537:SF5">
    <property type="entry name" value="HTH-TYPE TRANSCRIPTIONAL ACTIVATOR TTDR-RELATED"/>
    <property type="match status" value="1"/>
</dbReference>
<dbReference type="Pfam" id="PF03466">
    <property type="entry name" value="LysR_substrate"/>
    <property type="match status" value="1"/>
</dbReference>
<gene>
    <name evidence="3" type="ORF">IE4872_CH00373</name>
</gene>
<evidence type="ECO:0000256" key="1">
    <source>
        <dbReference type="ARBA" id="ARBA00009437"/>
    </source>
</evidence>
<dbReference type="EMBL" id="CP017101">
    <property type="protein sequence ID" value="APO66040.1"/>
    <property type="molecule type" value="Genomic_DNA"/>
</dbReference>
<evidence type="ECO:0000313" key="4">
    <source>
        <dbReference type="Proteomes" id="UP000184749"/>
    </source>
</evidence>
<comment type="similarity">
    <text evidence="1">Belongs to the LysR transcriptional regulatory family.</text>
</comment>
<dbReference type="InterPro" id="IPR058163">
    <property type="entry name" value="LysR-type_TF_proteobact-type"/>
</dbReference>
<dbReference type="AlphaFoldDB" id="A0A1L5NDR4"/>
<organism evidence="3 4">
    <name type="scientific">Rhizobium gallicum</name>
    <dbReference type="NCBI Taxonomy" id="56730"/>
    <lineage>
        <taxon>Bacteria</taxon>
        <taxon>Pseudomonadati</taxon>
        <taxon>Pseudomonadota</taxon>
        <taxon>Alphaproteobacteria</taxon>
        <taxon>Hyphomicrobiales</taxon>
        <taxon>Rhizobiaceae</taxon>
        <taxon>Rhizobium/Agrobacterium group</taxon>
        <taxon>Rhizobium</taxon>
    </lineage>
</organism>
<sequence>MSGRVSASRAAPCASRPRCRLRSSCWPSICRTWRSDIRSLKSFCMSPIASSISYKRASTSQYAAISCRLPIQASCSANWQSMNFFWSPRHPYVDRHGAPQRPEDLVAHAAVMPSLTETAWRLFSATGDETLVKPPPVMAADEPFVLLRAAAAGMGITILPTSVCREAIEQGRLIRILPEWTAGNITTTVLLPHRRGQLPSVRAVVEFIGERLGQP</sequence>
<evidence type="ECO:0000259" key="2">
    <source>
        <dbReference type="Pfam" id="PF03466"/>
    </source>
</evidence>